<evidence type="ECO:0000313" key="2">
    <source>
        <dbReference type="Proteomes" id="UP001433508"/>
    </source>
</evidence>
<sequence length="363" mass="42047">MRTMDHDLKLNRGGSSSHREGGRRDRERDRNGQLTSARAGHEPQDRRDIKTEREHRHRSQPSHHHHLSRSERSERDRGEDGGYRQPPVSRRGEIREDEFVHESRRRFIERARDDRPARAPHSDRAGDKRYSERDSRRDQDRDRYDRSGHREDRSYGRSRGDIDGRSRGRSASPDRKMPPMRYEQINRTLGSSRGSRSPSRSPPPEKEMPNFERSGALMGDKLYKGVSLQYSEPAEARKPEKSYRFYVFKGGDIVDTLTLDQQPTYLFGRDRTVADVPLDHPSCSKQHAVLQYRLVVEEGGMFGEPVDRIAPFIYDLGSANGTQLNGERVPVREYVEVKEKDMLTFGLSSREYLLLTDEAAKGM</sequence>
<comment type="caution">
    <text evidence="1">The sequence shown here is derived from an EMBL/GenBank/DDBJ whole genome shotgun (WGS) entry which is preliminary data.</text>
</comment>
<accession>A0ACC3T588</accession>
<protein>
    <submittedName>
        <fullName evidence="1">SMAD/FHA domain-containing protein</fullName>
    </submittedName>
</protein>
<dbReference type="Proteomes" id="UP001433508">
    <property type="component" value="Unassembled WGS sequence"/>
</dbReference>
<keyword evidence="2" id="KW-1185">Reference proteome</keyword>
<gene>
    <name evidence="1" type="ORF">V1525DRAFT_400095</name>
</gene>
<proteinExistence type="predicted"/>
<name>A0ACC3T588_LIPKO</name>
<evidence type="ECO:0000313" key="1">
    <source>
        <dbReference type="EMBL" id="KAK9238811.1"/>
    </source>
</evidence>
<dbReference type="EMBL" id="MU971352">
    <property type="protein sequence ID" value="KAK9238811.1"/>
    <property type="molecule type" value="Genomic_DNA"/>
</dbReference>
<organism evidence="1 2">
    <name type="scientific">Lipomyces kononenkoae</name>
    <name type="common">Yeast</name>
    <dbReference type="NCBI Taxonomy" id="34357"/>
    <lineage>
        <taxon>Eukaryota</taxon>
        <taxon>Fungi</taxon>
        <taxon>Dikarya</taxon>
        <taxon>Ascomycota</taxon>
        <taxon>Saccharomycotina</taxon>
        <taxon>Lipomycetes</taxon>
        <taxon>Lipomycetales</taxon>
        <taxon>Lipomycetaceae</taxon>
        <taxon>Lipomyces</taxon>
    </lineage>
</organism>
<reference evidence="2" key="1">
    <citation type="journal article" date="2024" name="Front. Bioeng. Biotechnol.">
        <title>Genome-scale model development and genomic sequencing of the oleaginous clade Lipomyces.</title>
        <authorList>
            <person name="Czajka J.J."/>
            <person name="Han Y."/>
            <person name="Kim J."/>
            <person name="Mondo S.J."/>
            <person name="Hofstad B.A."/>
            <person name="Robles A."/>
            <person name="Haridas S."/>
            <person name="Riley R."/>
            <person name="LaButti K."/>
            <person name="Pangilinan J."/>
            <person name="Andreopoulos W."/>
            <person name="Lipzen A."/>
            <person name="Yan J."/>
            <person name="Wang M."/>
            <person name="Ng V."/>
            <person name="Grigoriev I.V."/>
            <person name="Spatafora J.W."/>
            <person name="Magnuson J.K."/>
            <person name="Baker S.E."/>
            <person name="Pomraning K.R."/>
        </authorList>
    </citation>
    <scope>NUCLEOTIDE SEQUENCE [LARGE SCALE GENOMIC DNA]</scope>
    <source>
        <strain evidence="2">CBS 7786</strain>
    </source>
</reference>